<dbReference type="SUPFAM" id="SSF53901">
    <property type="entry name" value="Thiolase-like"/>
    <property type="match status" value="1"/>
</dbReference>
<evidence type="ECO:0000259" key="3">
    <source>
        <dbReference type="Pfam" id="PF00109"/>
    </source>
</evidence>
<accession>A0A183IAR2</accession>
<protein>
    <recommendedName>
        <fullName evidence="1">beta-ketoacyl-[acyl-carrier-protein] synthase I</fullName>
        <ecNumber evidence="1">2.3.1.41</ecNumber>
    </recommendedName>
</protein>
<name>A0A183IAR2_9BILA</name>
<dbReference type="PANTHER" id="PTHR11712">
    <property type="entry name" value="POLYKETIDE SYNTHASE-RELATED"/>
    <property type="match status" value="1"/>
</dbReference>
<sequence>MSRRVVITGLGTVSPLGVGVKYCWEALLSGVSGTTNLKGSEYEKVPSKVAALVPTGTESHQFDVSKFSSAEWRQMTKSIAYGLVASKEAMDDSQWYPNTDEDRAATGVTIGVGMIDLEDVYTTGRYTIMFSYFYM</sequence>
<dbReference type="GO" id="GO:0005739">
    <property type="term" value="C:mitochondrion"/>
    <property type="evidence" value="ECO:0007669"/>
    <property type="project" value="TreeGrafter"/>
</dbReference>
<dbReference type="InterPro" id="IPR000794">
    <property type="entry name" value="Beta-ketoacyl_synthase"/>
</dbReference>
<evidence type="ECO:0000313" key="4">
    <source>
        <dbReference type="EMBL" id="VDO87431.1"/>
    </source>
</evidence>
<evidence type="ECO:0000256" key="2">
    <source>
        <dbReference type="ARBA" id="ARBA00022679"/>
    </source>
</evidence>
<dbReference type="InterPro" id="IPR016039">
    <property type="entry name" value="Thiolase-like"/>
</dbReference>
<gene>
    <name evidence="4" type="ORF">SBAD_LOCUS706</name>
</gene>
<reference evidence="6" key="1">
    <citation type="submission" date="2016-06" db="UniProtKB">
        <authorList>
            <consortium name="WormBaseParasite"/>
        </authorList>
    </citation>
    <scope>IDENTIFICATION</scope>
</reference>
<dbReference type="PANTHER" id="PTHR11712:SF336">
    <property type="entry name" value="3-OXOACYL-[ACYL-CARRIER-PROTEIN] SYNTHASE, MITOCHONDRIAL"/>
    <property type="match status" value="1"/>
</dbReference>
<feature type="domain" description="Beta-ketoacyl synthase-like N-terminal" evidence="3">
    <location>
        <begin position="3"/>
        <end position="118"/>
    </location>
</feature>
<dbReference type="InterPro" id="IPR014030">
    <property type="entry name" value="Ketoacyl_synth_N"/>
</dbReference>
<keyword evidence="5" id="KW-1185">Reference proteome</keyword>
<dbReference type="Proteomes" id="UP000270296">
    <property type="component" value="Unassembled WGS sequence"/>
</dbReference>
<dbReference type="EC" id="2.3.1.41" evidence="1"/>
<dbReference type="Pfam" id="PF00109">
    <property type="entry name" value="ketoacyl-synt"/>
    <property type="match status" value="1"/>
</dbReference>
<dbReference type="OrthoDB" id="5334845at2759"/>
<evidence type="ECO:0000313" key="6">
    <source>
        <dbReference type="WBParaSite" id="SBAD_0000072901-mRNA-1"/>
    </source>
</evidence>
<keyword evidence="2" id="KW-0808">Transferase</keyword>
<dbReference type="AlphaFoldDB" id="A0A183IAR2"/>
<evidence type="ECO:0000313" key="5">
    <source>
        <dbReference type="Proteomes" id="UP000270296"/>
    </source>
</evidence>
<dbReference type="Gene3D" id="3.40.47.10">
    <property type="match status" value="1"/>
</dbReference>
<dbReference type="WBParaSite" id="SBAD_0000072901-mRNA-1">
    <property type="protein sequence ID" value="SBAD_0000072901-mRNA-1"/>
    <property type="gene ID" value="SBAD_0000072901"/>
</dbReference>
<reference evidence="4 5" key="2">
    <citation type="submission" date="2018-11" db="EMBL/GenBank/DDBJ databases">
        <authorList>
            <consortium name="Pathogen Informatics"/>
        </authorList>
    </citation>
    <scope>NUCLEOTIDE SEQUENCE [LARGE SCALE GENOMIC DNA]</scope>
</reference>
<dbReference type="GO" id="GO:0006633">
    <property type="term" value="P:fatty acid biosynthetic process"/>
    <property type="evidence" value="ECO:0007669"/>
    <property type="project" value="TreeGrafter"/>
</dbReference>
<organism evidence="6">
    <name type="scientific">Soboliphyme baturini</name>
    <dbReference type="NCBI Taxonomy" id="241478"/>
    <lineage>
        <taxon>Eukaryota</taxon>
        <taxon>Metazoa</taxon>
        <taxon>Ecdysozoa</taxon>
        <taxon>Nematoda</taxon>
        <taxon>Enoplea</taxon>
        <taxon>Dorylaimia</taxon>
        <taxon>Dioctophymatida</taxon>
        <taxon>Dioctophymatoidea</taxon>
        <taxon>Soboliphymatidae</taxon>
        <taxon>Soboliphyme</taxon>
    </lineage>
</organism>
<evidence type="ECO:0000256" key="1">
    <source>
        <dbReference type="ARBA" id="ARBA00013191"/>
    </source>
</evidence>
<dbReference type="EMBL" id="UZAM01003137">
    <property type="protein sequence ID" value="VDO87431.1"/>
    <property type="molecule type" value="Genomic_DNA"/>
</dbReference>
<dbReference type="GO" id="GO:0004315">
    <property type="term" value="F:3-oxoacyl-[acyl-carrier-protein] synthase activity"/>
    <property type="evidence" value="ECO:0007669"/>
    <property type="project" value="UniProtKB-EC"/>
</dbReference>
<proteinExistence type="predicted"/>